<dbReference type="SUPFAM" id="SSF56672">
    <property type="entry name" value="DNA/RNA polymerases"/>
    <property type="match status" value="1"/>
</dbReference>
<comment type="caution">
    <text evidence="3">The sequence shown here is derived from an EMBL/GenBank/DDBJ whole genome shotgun (WGS) entry which is preliminary data.</text>
</comment>
<dbReference type="GO" id="GO:0003677">
    <property type="term" value="F:DNA binding"/>
    <property type="evidence" value="ECO:0007669"/>
    <property type="project" value="InterPro"/>
</dbReference>
<dbReference type="InterPro" id="IPR036397">
    <property type="entry name" value="RNaseH_sf"/>
</dbReference>
<dbReference type="Gene3D" id="3.30.420.10">
    <property type="entry name" value="Ribonuclease H-like superfamily/Ribonuclease H"/>
    <property type="match status" value="1"/>
</dbReference>
<dbReference type="GO" id="GO:0003887">
    <property type="term" value="F:DNA-directed DNA polymerase activity"/>
    <property type="evidence" value="ECO:0007669"/>
    <property type="project" value="InterPro"/>
</dbReference>
<dbReference type="GO" id="GO:0006302">
    <property type="term" value="P:double-strand break repair"/>
    <property type="evidence" value="ECO:0007669"/>
    <property type="project" value="TreeGrafter"/>
</dbReference>
<reference evidence="3" key="1">
    <citation type="journal article" date="2015" name="Nature">
        <title>Complex archaea that bridge the gap between prokaryotes and eukaryotes.</title>
        <authorList>
            <person name="Spang A."/>
            <person name="Saw J.H."/>
            <person name="Jorgensen S.L."/>
            <person name="Zaremba-Niedzwiedzka K."/>
            <person name="Martijn J."/>
            <person name="Lind A.E."/>
            <person name="van Eijk R."/>
            <person name="Schleper C."/>
            <person name="Guy L."/>
            <person name="Ettema T.J."/>
        </authorList>
    </citation>
    <scope>NUCLEOTIDE SEQUENCE</scope>
</reference>
<dbReference type="InterPro" id="IPR001098">
    <property type="entry name" value="DNA-dir_DNA_pol_A_palm_dom"/>
</dbReference>
<dbReference type="SMART" id="SM00482">
    <property type="entry name" value="POLAc"/>
    <property type="match status" value="1"/>
</dbReference>
<feature type="non-terminal residue" evidence="3">
    <location>
        <position position="1"/>
    </location>
</feature>
<dbReference type="PANTHER" id="PTHR10133:SF27">
    <property type="entry name" value="DNA POLYMERASE NU"/>
    <property type="match status" value="1"/>
</dbReference>
<protein>
    <recommendedName>
        <fullName evidence="2">DNA-directed DNA polymerase family A palm domain-containing protein</fullName>
    </recommendedName>
</protein>
<dbReference type="Gene3D" id="3.40.470.10">
    <property type="entry name" value="Uracil-DNA glycosylase-like domain"/>
    <property type="match status" value="1"/>
</dbReference>
<dbReference type="Pfam" id="PF03167">
    <property type="entry name" value="UDG"/>
    <property type="match status" value="1"/>
</dbReference>
<dbReference type="Pfam" id="PF01612">
    <property type="entry name" value="DNA_pol_A_exo1"/>
    <property type="match status" value="1"/>
</dbReference>
<dbReference type="PANTHER" id="PTHR10133">
    <property type="entry name" value="DNA POLYMERASE I"/>
    <property type="match status" value="1"/>
</dbReference>
<dbReference type="Gene3D" id="3.30.70.370">
    <property type="match status" value="1"/>
</dbReference>
<dbReference type="InterPro" id="IPR036895">
    <property type="entry name" value="Uracil-DNA_glycosylase-like_sf"/>
</dbReference>
<evidence type="ECO:0000259" key="2">
    <source>
        <dbReference type="SMART" id="SM00482"/>
    </source>
</evidence>
<dbReference type="PRINTS" id="PR00868">
    <property type="entry name" value="DNAPOLI"/>
</dbReference>
<keyword evidence="1" id="KW-0235">DNA replication</keyword>
<dbReference type="SUPFAM" id="SSF52141">
    <property type="entry name" value="Uracil-DNA glycosylase-like"/>
    <property type="match status" value="1"/>
</dbReference>
<organism evidence="3">
    <name type="scientific">marine sediment metagenome</name>
    <dbReference type="NCBI Taxonomy" id="412755"/>
    <lineage>
        <taxon>unclassified sequences</taxon>
        <taxon>metagenomes</taxon>
        <taxon>ecological metagenomes</taxon>
    </lineage>
</organism>
<dbReference type="GO" id="GO:0008408">
    <property type="term" value="F:3'-5' exonuclease activity"/>
    <property type="evidence" value="ECO:0007669"/>
    <property type="project" value="InterPro"/>
</dbReference>
<dbReference type="InterPro" id="IPR005122">
    <property type="entry name" value="Uracil-DNA_glycosylase-like"/>
</dbReference>
<gene>
    <name evidence="3" type="ORF">LCGC14_0848700</name>
</gene>
<dbReference type="GO" id="GO:0006261">
    <property type="term" value="P:DNA-templated DNA replication"/>
    <property type="evidence" value="ECO:0007669"/>
    <property type="project" value="InterPro"/>
</dbReference>
<feature type="domain" description="DNA-directed DNA polymerase family A palm" evidence="2">
    <location>
        <begin position="490"/>
        <end position="688"/>
    </location>
</feature>
<dbReference type="InterPro" id="IPR002298">
    <property type="entry name" value="DNA_polymerase_A"/>
</dbReference>
<dbReference type="InterPro" id="IPR043502">
    <property type="entry name" value="DNA/RNA_pol_sf"/>
</dbReference>
<dbReference type="Gene3D" id="1.10.150.20">
    <property type="entry name" value="5' to 3' exonuclease, C-terminal subdomain"/>
    <property type="match status" value="1"/>
</dbReference>
<evidence type="ECO:0000313" key="3">
    <source>
        <dbReference type="EMBL" id="KKN28973.1"/>
    </source>
</evidence>
<dbReference type="Gene3D" id="1.20.1060.10">
    <property type="entry name" value="Taq DNA Polymerase, Chain T, domain 4"/>
    <property type="match status" value="1"/>
</dbReference>
<proteinExistence type="predicted"/>
<dbReference type="SUPFAM" id="SSF53098">
    <property type="entry name" value="Ribonuclease H-like"/>
    <property type="match status" value="1"/>
</dbReference>
<dbReference type="EMBL" id="LAZR01002520">
    <property type="protein sequence ID" value="KKN28973.1"/>
    <property type="molecule type" value="Genomic_DNA"/>
</dbReference>
<sequence>YLTNIMKTRPPGNNFGVFYEDAKRRIPSKMLVIAREELISEIRKIKPNVVVALGAEALKALAGKYSIESWRGSLLKIVDNIKLIPTYHPAYILRVYKHRTIVELDLKKAKAESLFPELRYTPPKFEICPSYACVMDRLAWIRAKRPRISLDIESSGRVIRCLGIGWKNPGNVEAICIPFACRAGFQPNSNILMLPSNSQDFLGSSYWSLEEEQEILKALDGILPDASIPKVLQNFPFDAELLWKGFGLHISGLHMDTMVAQHCCYSELPKSLDFLTSIYTDIPYYADYDASNDESTFIYNCLDCVSTIRSSYRLDKELEQMSLTSFYHDHAQPEMEALGRLQNRGIPVSEPARQQMRVELQGQVDKTRRLISERLGESFNPRSHLQMKKLLYESLGLPKQFDRKTHKITSDAKAIERLINRFPQHLELLNGIIQFKSSEKLINRFLINPLRNGRQYTSFNSTGTVTGRLSSSENIWGEGDNLQNINRGPIRRIFACDEGSWWIKVDLSQAEARAVAWLAPLPMLVDRFANDKGFDIHTWNAAENIYKVPADTITKEQRYMSKCGVHGGNYGLREVTAAAIYKISIEEAKHAIESYQQAVEIEKRYWKPIQLELASTRALRTPFGRQRIFFDRINDETYRSAYSTKPQSLVADIIGRALFVLDPLLYNYNCYSVLQLHDELDFICPKENLENVMPIILEVMEYPVDFSDYNGVKELMTIPAEASYGTSWYEEDQTEWKGN</sequence>
<dbReference type="AlphaFoldDB" id="A0A0F9SI03"/>
<name>A0A0F9SI03_9ZZZZ</name>
<accession>A0A0F9SI03</accession>
<dbReference type="InterPro" id="IPR002562">
    <property type="entry name" value="3'-5'_exonuclease_dom"/>
</dbReference>
<evidence type="ECO:0000256" key="1">
    <source>
        <dbReference type="ARBA" id="ARBA00022705"/>
    </source>
</evidence>
<dbReference type="Pfam" id="PF00476">
    <property type="entry name" value="DNA_pol_A"/>
    <property type="match status" value="1"/>
</dbReference>
<dbReference type="InterPro" id="IPR012337">
    <property type="entry name" value="RNaseH-like_sf"/>
</dbReference>